<feature type="domain" description="RNA polymerase sigma factor 70 region 4 type 2" evidence="7">
    <location>
        <begin position="118"/>
        <end position="169"/>
    </location>
</feature>
<dbReference type="InterPro" id="IPR014284">
    <property type="entry name" value="RNA_pol_sigma-70_dom"/>
</dbReference>
<keyword evidence="5" id="KW-0804">Transcription</keyword>
<accession>A0ABP5ZM74</accession>
<dbReference type="Pfam" id="PF08281">
    <property type="entry name" value="Sigma70_r4_2"/>
    <property type="match status" value="1"/>
</dbReference>
<dbReference type="PANTHER" id="PTHR30173">
    <property type="entry name" value="SIGMA 19 FACTOR"/>
    <property type="match status" value="1"/>
</dbReference>
<reference evidence="9" key="1">
    <citation type="journal article" date="2019" name="Int. J. Syst. Evol. Microbiol.">
        <title>The Global Catalogue of Microorganisms (GCM) 10K type strain sequencing project: providing services to taxonomists for standard genome sequencing and annotation.</title>
        <authorList>
            <consortium name="The Broad Institute Genomics Platform"/>
            <consortium name="The Broad Institute Genome Sequencing Center for Infectious Disease"/>
            <person name="Wu L."/>
            <person name="Ma J."/>
        </authorList>
    </citation>
    <scope>NUCLEOTIDE SEQUENCE [LARGE SCALE GENOMIC DNA]</scope>
    <source>
        <strain evidence="9">JCM 6307</strain>
    </source>
</reference>
<dbReference type="InterPro" id="IPR013325">
    <property type="entry name" value="RNA_pol_sigma_r2"/>
</dbReference>
<evidence type="ECO:0000256" key="4">
    <source>
        <dbReference type="ARBA" id="ARBA00023082"/>
    </source>
</evidence>
<dbReference type="InterPro" id="IPR007627">
    <property type="entry name" value="RNA_pol_sigma70_r2"/>
</dbReference>
<dbReference type="EMBL" id="BAAATA010000023">
    <property type="protein sequence ID" value="GAA2497550.1"/>
    <property type="molecule type" value="Genomic_DNA"/>
</dbReference>
<evidence type="ECO:0000259" key="7">
    <source>
        <dbReference type="Pfam" id="PF08281"/>
    </source>
</evidence>
<dbReference type="Gene3D" id="1.10.1740.10">
    <property type="match status" value="1"/>
</dbReference>
<dbReference type="SUPFAM" id="SSF54427">
    <property type="entry name" value="NTF2-like"/>
    <property type="match status" value="1"/>
</dbReference>
<dbReference type="SUPFAM" id="SSF88659">
    <property type="entry name" value="Sigma3 and sigma4 domains of RNA polymerase sigma factors"/>
    <property type="match status" value="1"/>
</dbReference>
<sequence length="323" mass="33858">MTDAPMASAAVQDPVEAFEAQRRRLGAVAYRLLGSVADAEDVLQEAWLRWQAADRTRVEDVRAYLTTVVTRLAYDLLGSARVRRESYHGEWLPEPLVADADHADSPDERAELGESVSLALLAVMEQLTPAERVAFVLHDLFSVGFPEVAVVLDRTPEATRQLASRARRKVRDGGHRGTVDPAEHRRAVRAFTAAAAGGDVRGLLAVLAPDVVWHADGGGVVSAAARPVLGAGKVARLVSGLVARLVSGRTGPAAGVAAGPAAGPAAGVAVEAVVAPARVNGEPGLVWYSAPGRIGGVIAFTVANGRITRVDAVVNPEKLTHLV</sequence>
<dbReference type="Proteomes" id="UP001501358">
    <property type="component" value="Unassembled WGS sequence"/>
</dbReference>
<keyword evidence="3" id="KW-0805">Transcription regulation</keyword>
<dbReference type="SUPFAM" id="SSF88946">
    <property type="entry name" value="Sigma2 domain of RNA polymerase sigma factors"/>
    <property type="match status" value="1"/>
</dbReference>
<evidence type="ECO:0000256" key="5">
    <source>
        <dbReference type="ARBA" id="ARBA00023163"/>
    </source>
</evidence>
<dbReference type="Gene3D" id="1.10.10.10">
    <property type="entry name" value="Winged helix-like DNA-binding domain superfamily/Winged helix DNA-binding domain"/>
    <property type="match status" value="1"/>
</dbReference>
<dbReference type="InterPro" id="IPR013324">
    <property type="entry name" value="RNA_pol_sigma_r3/r4-like"/>
</dbReference>
<evidence type="ECO:0000256" key="1">
    <source>
        <dbReference type="ARBA" id="ARBA00010641"/>
    </source>
</evidence>
<name>A0ABP5ZM74_9ACTN</name>
<dbReference type="Pfam" id="PF04542">
    <property type="entry name" value="Sigma70_r2"/>
    <property type="match status" value="1"/>
</dbReference>
<comment type="subunit">
    <text evidence="2">Interacts transiently with the RNA polymerase catalytic core formed by RpoA, RpoB, RpoC and RpoZ (2 alpha, 1 beta, 1 beta' and 1 omega subunit) to form the RNA polymerase holoenzyme that can initiate transcription.</text>
</comment>
<dbReference type="NCBIfam" id="NF007214">
    <property type="entry name" value="PRK09636.1"/>
    <property type="match status" value="1"/>
</dbReference>
<dbReference type="NCBIfam" id="TIGR02937">
    <property type="entry name" value="sigma70-ECF"/>
    <property type="match status" value="1"/>
</dbReference>
<dbReference type="InterPro" id="IPR052704">
    <property type="entry name" value="ECF_Sigma-70_Domain"/>
</dbReference>
<evidence type="ECO:0000256" key="2">
    <source>
        <dbReference type="ARBA" id="ARBA00011344"/>
    </source>
</evidence>
<keyword evidence="4" id="KW-0731">Sigma factor</keyword>
<gene>
    <name evidence="8" type="ORF">GCM10010406_37570</name>
</gene>
<dbReference type="InterPro" id="IPR032710">
    <property type="entry name" value="NTF2-like_dom_sf"/>
</dbReference>
<dbReference type="PANTHER" id="PTHR30173:SF43">
    <property type="entry name" value="ECF RNA POLYMERASE SIGMA FACTOR SIGI-RELATED"/>
    <property type="match status" value="1"/>
</dbReference>
<feature type="domain" description="RNA polymerase sigma-70 region 2" evidence="6">
    <location>
        <begin position="18"/>
        <end position="80"/>
    </location>
</feature>
<keyword evidence="9" id="KW-1185">Reference proteome</keyword>
<evidence type="ECO:0000259" key="6">
    <source>
        <dbReference type="Pfam" id="PF04542"/>
    </source>
</evidence>
<evidence type="ECO:0000313" key="9">
    <source>
        <dbReference type="Proteomes" id="UP001501358"/>
    </source>
</evidence>
<evidence type="ECO:0000256" key="3">
    <source>
        <dbReference type="ARBA" id="ARBA00023015"/>
    </source>
</evidence>
<dbReference type="InterPro" id="IPR013249">
    <property type="entry name" value="RNA_pol_sigma70_r4_t2"/>
</dbReference>
<dbReference type="Gene3D" id="3.10.450.50">
    <property type="match status" value="1"/>
</dbReference>
<proteinExistence type="inferred from homology"/>
<dbReference type="InterPro" id="IPR036388">
    <property type="entry name" value="WH-like_DNA-bd_sf"/>
</dbReference>
<organism evidence="8 9">
    <name type="scientific">Streptomyces thermolineatus</name>
    <dbReference type="NCBI Taxonomy" id="44033"/>
    <lineage>
        <taxon>Bacteria</taxon>
        <taxon>Bacillati</taxon>
        <taxon>Actinomycetota</taxon>
        <taxon>Actinomycetes</taxon>
        <taxon>Kitasatosporales</taxon>
        <taxon>Streptomycetaceae</taxon>
        <taxon>Streptomyces</taxon>
    </lineage>
</organism>
<evidence type="ECO:0000313" key="8">
    <source>
        <dbReference type="EMBL" id="GAA2497550.1"/>
    </source>
</evidence>
<protein>
    <submittedName>
        <fullName evidence="8">RNA polymerase sigma-70 factor</fullName>
    </submittedName>
</protein>
<comment type="similarity">
    <text evidence="1">Belongs to the sigma-70 factor family. ECF subfamily.</text>
</comment>
<comment type="caution">
    <text evidence="8">The sequence shown here is derived from an EMBL/GenBank/DDBJ whole genome shotgun (WGS) entry which is preliminary data.</text>
</comment>